<dbReference type="Proteomes" id="UP001186974">
    <property type="component" value="Unassembled WGS sequence"/>
</dbReference>
<accession>A0ACC3DLT0</accession>
<comment type="caution">
    <text evidence="1">The sequence shown here is derived from an EMBL/GenBank/DDBJ whole genome shotgun (WGS) entry which is preliminary data.</text>
</comment>
<evidence type="ECO:0000313" key="2">
    <source>
        <dbReference type="Proteomes" id="UP001186974"/>
    </source>
</evidence>
<keyword evidence="2" id="KW-1185">Reference proteome</keyword>
<protein>
    <submittedName>
        <fullName evidence="1">Uncharacterized protein</fullName>
    </submittedName>
</protein>
<name>A0ACC3DLT0_9PEZI</name>
<organism evidence="1 2">
    <name type="scientific">Coniosporium uncinatum</name>
    <dbReference type="NCBI Taxonomy" id="93489"/>
    <lineage>
        <taxon>Eukaryota</taxon>
        <taxon>Fungi</taxon>
        <taxon>Dikarya</taxon>
        <taxon>Ascomycota</taxon>
        <taxon>Pezizomycotina</taxon>
        <taxon>Dothideomycetes</taxon>
        <taxon>Dothideomycetes incertae sedis</taxon>
        <taxon>Coniosporium</taxon>
    </lineage>
</organism>
<gene>
    <name evidence="1" type="ORF">LTS18_009929</name>
</gene>
<evidence type="ECO:0000313" key="1">
    <source>
        <dbReference type="EMBL" id="KAK3077552.1"/>
    </source>
</evidence>
<sequence length="272" mass="29096">MASSPTIVLVTGGNAGIGYEICKKLALEHPDTHHVLMGTRSLSKGSAAAKEMGSPKNLEPIQLDITDDSSIESCFQHISSQFGKLDILINNAGSAGRDLPEADEMDAWRERQSGADDGAKGAQSPEELKMLRNMFTHVYATNDTGAALLTERMVPLLSKSSLPKIIMISSGLGSIQDVLKGYPKPGGPPLPIPWYNSSKAAMNYLAAYYSQLYPKWKVNTCCPGLNATGLNGIPVSEELHPRNGAINAVRLALEGEDGVTGTYSNKEGPLPW</sequence>
<dbReference type="EMBL" id="JAWDJW010002731">
    <property type="protein sequence ID" value="KAK3077552.1"/>
    <property type="molecule type" value="Genomic_DNA"/>
</dbReference>
<reference evidence="1" key="1">
    <citation type="submission" date="2024-09" db="EMBL/GenBank/DDBJ databases">
        <title>Black Yeasts Isolated from many extreme environments.</title>
        <authorList>
            <person name="Coleine C."/>
            <person name="Stajich J.E."/>
            <person name="Selbmann L."/>
        </authorList>
    </citation>
    <scope>NUCLEOTIDE SEQUENCE</scope>
    <source>
        <strain evidence="1">CCFEE 5737</strain>
    </source>
</reference>
<proteinExistence type="predicted"/>